<dbReference type="RefSeq" id="WP_144632691.1">
    <property type="nucleotide sequence ID" value="NZ_BNAX01000021.1"/>
</dbReference>
<feature type="transmembrane region" description="Helical" evidence="2">
    <location>
        <begin position="88"/>
        <end position="107"/>
    </location>
</feature>
<organism evidence="3 4">
    <name type="scientific">Amycolatopsis acidiphila</name>
    <dbReference type="NCBI Taxonomy" id="715473"/>
    <lineage>
        <taxon>Bacteria</taxon>
        <taxon>Bacillati</taxon>
        <taxon>Actinomycetota</taxon>
        <taxon>Actinomycetes</taxon>
        <taxon>Pseudonocardiales</taxon>
        <taxon>Pseudonocardiaceae</taxon>
        <taxon>Amycolatopsis</taxon>
    </lineage>
</organism>
<gene>
    <name evidence="3" type="ORF">FNH06_01975</name>
</gene>
<keyword evidence="2" id="KW-0812">Transmembrane</keyword>
<evidence type="ECO:0000313" key="3">
    <source>
        <dbReference type="EMBL" id="TVT25597.1"/>
    </source>
</evidence>
<sequence length="227" mass="23426">MPAINRAEVSVGLSTVVARLLAPDAANRPPDAAWVVTQLAGMLPPDPAMSSASLAPGFPGELDFVPPPDPAAGLVATTGTERRSRRGYLVAGGTVLAALVIAAFLLWSRGDSDQLRTTPRQPPPPASATGTTAPAAVRLEPVDPVDLGNQVQLSWSADSGRTLDFAVIVAGGERAQPHPARAAEPRHHGAGRPGAEVLLRAAGHRQQPGLPEPAQGDPRRGLPPVVR</sequence>
<name>A0A558AMV6_9PSEU</name>
<proteinExistence type="predicted"/>
<keyword evidence="2" id="KW-1133">Transmembrane helix</keyword>
<feature type="region of interest" description="Disordered" evidence="1">
    <location>
        <begin position="176"/>
        <end position="227"/>
    </location>
</feature>
<evidence type="ECO:0000256" key="2">
    <source>
        <dbReference type="SAM" id="Phobius"/>
    </source>
</evidence>
<dbReference type="AlphaFoldDB" id="A0A558AMV6"/>
<comment type="caution">
    <text evidence="3">The sequence shown here is derived from an EMBL/GenBank/DDBJ whole genome shotgun (WGS) entry which is preliminary data.</text>
</comment>
<reference evidence="3 4" key="1">
    <citation type="submission" date="2019-07" db="EMBL/GenBank/DDBJ databases">
        <title>New species of Amycolatopsis and Streptomyces.</title>
        <authorList>
            <person name="Duangmal K."/>
            <person name="Teo W.F.A."/>
            <person name="Lipun K."/>
        </authorList>
    </citation>
    <scope>NUCLEOTIDE SEQUENCE [LARGE SCALE GENOMIC DNA]</scope>
    <source>
        <strain evidence="3 4">JCM 30562</strain>
    </source>
</reference>
<accession>A0A558AMV6</accession>
<dbReference type="EMBL" id="VJZA01000002">
    <property type="protein sequence ID" value="TVT25597.1"/>
    <property type="molecule type" value="Genomic_DNA"/>
</dbReference>
<protein>
    <submittedName>
        <fullName evidence="3">Uncharacterized protein</fullName>
    </submittedName>
</protein>
<dbReference type="Proteomes" id="UP000318578">
    <property type="component" value="Unassembled WGS sequence"/>
</dbReference>
<feature type="region of interest" description="Disordered" evidence="1">
    <location>
        <begin position="114"/>
        <end position="136"/>
    </location>
</feature>
<keyword evidence="2" id="KW-0472">Membrane</keyword>
<evidence type="ECO:0000256" key="1">
    <source>
        <dbReference type="SAM" id="MobiDB-lite"/>
    </source>
</evidence>
<evidence type="ECO:0000313" key="4">
    <source>
        <dbReference type="Proteomes" id="UP000318578"/>
    </source>
</evidence>
<keyword evidence="4" id="KW-1185">Reference proteome</keyword>
<feature type="compositionally biased region" description="Low complexity" evidence="1">
    <location>
        <begin position="127"/>
        <end position="136"/>
    </location>
</feature>